<dbReference type="InterPro" id="IPR010982">
    <property type="entry name" value="Lambda_DNA-bd_dom_sf"/>
</dbReference>
<feature type="domain" description="HTH cro/C1-type" evidence="1">
    <location>
        <begin position="8"/>
        <end position="63"/>
    </location>
</feature>
<gene>
    <name evidence="2" type="ORF">L0P79_17675</name>
</gene>
<evidence type="ECO:0000259" key="1">
    <source>
        <dbReference type="PROSITE" id="PS50943"/>
    </source>
</evidence>
<dbReference type="SMART" id="SM00530">
    <property type="entry name" value="HTH_XRE"/>
    <property type="match status" value="1"/>
</dbReference>
<proteinExistence type="predicted"/>
<name>A0ABS9MDI6_9FIRM</name>
<dbReference type="PROSITE" id="PS50943">
    <property type="entry name" value="HTH_CROC1"/>
    <property type="match status" value="1"/>
</dbReference>
<dbReference type="InterPro" id="IPR001387">
    <property type="entry name" value="Cro/C1-type_HTH"/>
</dbReference>
<accession>A0ABS9MDI6</accession>
<dbReference type="RefSeq" id="WP_238075098.1">
    <property type="nucleotide sequence ID" value="NZ_JAKNJB010000047.1"/>
</dbReference>
<comment type="caution">
    <text evidence="2">The sequence shown here is derived from an EMBL/GenBank/DDBJ whole genome shotgun (WGS) entry which is preliminary data.</text>
</comment>
<dbReference type="EMBL" id="JAKNJB010000047">
    <property type="protein sequence ID" value="MCG4528870.1"/>
    <property type="molecule type" value="Genomic_DNA"/>
</dbReference>
<dbReference type="CDD" id="cd00093">
    <property type="entry name" value="HTH_XRE"/>
    <property type="match status" value="1"/>
</dbReference>
<dbReference type="Proteomes" id="UP001200313">
    <property type="component" value="Unassembled WGS sequence"/>
</dbReference>
<evidence type="ECO:0000313" key="2">
    <source>
        <dbReference type="EMBL" id="MCG4528870.1"/>
    </source>
</evidence>
<organism evidence="2 3">
    <name type="scientific">Intestinimonas massiliensis</name>
    <name type="common">ex Afouda et al. 2020</name>
    <dbReference type="NCBI Taxonomy" id="1673721"/>
    <lineage>
        <taxon>Bacteria</taxon>
        <taxon>Bacillati</taxon>
        <taxon>Bacillota</taxon>
        <taxon>Clostridia</taxon>
        <taxon>Eubacteriales</taxon>
        <taxon>Intestinimonas</taxon>
    </lineage>
</organism>
<protein>
    <submittedName>
        <fullName evidence="2">Helix-turn-helix transcriptional regulator</fullName>
    </submittedName>
</protein>
<keyword evidence="3" id="KW-1185">Reference proteome</keyword>
<dbReference type="Gene3D" id="1.10.260.40">
    <property type="entry name" value="lambda repressor-like DNA-binding domains"/>
    <property type="match status" value="1"/>
</dbReference>
<sequence>MNQLYERIRAICEEKNISIGELSREAKLSDDDRQALKRGQRMNISLGAAKNIARVLGVSIDSLAEYETPNLVSSLSRSQLQQAAETYEAIIRREVVEDRFRERGLDPNEYPVYFEEALSQYCDALDSQLFEGEALERVAECLAKMGAEN</sequence>
<dbReference type="Pfam" id="PF13443">
    <property type="entry name" value="HTH_26"/>
    <property type="match status" value="1"/>
</dbReference>
<dbReference type="SUPFAM" id="SSF47413">
    <property type="entry name" value="lambda repressor-like DNA-binding domains"/>
    <property type="match status" value="1"/>
</dbReference>
<evidence type="ECO:0000313" key="3">
    <source>
        <dbReference type="Proteomes" id="UP001200313"/>
    </source>
</evidence>
<reference evidence="2 3" key="1">
    <citation type="submission" date="2022-01" db="EMBL/GenBank/DDBJ databases">
        <title>Collection of gut derived symbiotic bacterial strains cultured from healthy donors.</title>
        <authorList>
            <person name="Lin H."/>
            <person name="Kohout C."/>
            <person name="Waligurski E."/>
            <person name="Pamer E.G."/>
        </authorList>
    </citation>
    <scope>NUCLEOTIDE SEQUENCE [LARGE SCALE GENOMIC DNA]</scope>
    <source>
        <strain evidence="2 3">DFI.3.7</strain>
    </source>
</reference>